<sequence length="158" mass="17579">SMFSSNGNHFAAISITTSLFILGLIRPLFCPISASLEVKSHHLGKQFLMLRWLSMSLSPDLHAICISQMSFMVGGSANGSQVKVPSLKQFNKKRKNGKVKTSSLGSLANAMLLLQRFPYHWDFKLFKCKQLSVSILRRQLPRPTRGDGEAKLTVEGNK</sequence>
<evidence type="ECO:0000313" key="2">
    <source>
        <dbReference type="Proteomes" id="UP001202328"/>
    </source>
</evidence>
<dbReference type="EMBL" id="JAJJMB010010315">
    <property type="protein sequence ID" value="KAI3909673.1"/>
    <property type="molecule type" value="Genomic_DNA"/>
</dbReference>
<name>A0AAD4SJW7_9MAGN</name>
<gene>
    <name evidence="1" type="ORF">MKW98_014090</name>
</gene>
<dbReference type="Proteomes" id="UP001202328">
    <property type="component" value="Unassembled WGS sequence"/>
</dbReference>
<evidence type="ECO:0000313" key="1">
    <source>
        <dbReference type="EMBL" id="KAI3909673.1"/>
    </source>
</evidence>
<proteinExistence type="predicted"/>
<feature type="non-terminal residue" evidence="1">
    <location>
        <position position="1"/>
    </location>
</feature>
<keyword evidence="2" id="KW-1185">Reference proteome</keyword>
<protein>
    <submittedName>
        <fullName evidence="1">Uncharacterized protein</fullName>
    </submittedName>
</protein>
<organism evidence="1 2">
    <name type="scientific">Papaver atlanticum</name>
    <dbReference type="NCBI Taxonomy" id="357466"/>
    <lineage>
        <taxon>Eukaryota</taxon>
        <taxon>Viridiplantae</taxon>
        <taxon>Streptophyta</taxon>
        <taxon>Embryophyta</taxon>
        <taxon>Tracheophyta</taxon>
        <taxon>Spermatophyta</taxon>
        <taxon>Magnoliopsida</taxon>
        <taxon>Ranunculales</taxon>
        <taxon>Papaveraceae</taxon>
        <taxon>Papaveroideae</taxon>
        <taxon>Papaver</taxon>
    </lineage>
</organism>
<comment type="caution">
    <text evidence="1">The sequence shown here is derived from an EMBL/GenBank/DDBJ whole genome shotgun (WGS) entry which is preliminary data.</text>
</comment>
<accession>A0AAD4SJW7</accession>
<dbReference type="AlphaFoldDB" id="A0AAD4SJW7"/>
<reference evidence="1" key="1">
    <citation type="submission" date="2022-04" db="EMBL/GenBank/DDBJ databases">
        <title>A functionally conserved STORR gene fusion in Papaver species that diverged 16.8 million years ago.</title>
        <authorList>
            <person name="Catania T."/>
        </authorList>
    </citation>
    <scope>NUCLEOTIDE SEQUENCE</scope>
    <source>
        <strain evidence="1">S-188037</strain>
    </source>
</reference>